<evidence type="ECO:0000313" key="13">
    <source>
        <dbReference type="EMBL" id="SFH29859.1"/>
    </source>
</evidence>
<evidence type="ECO:0000256" key="1">
    <source>
        <dbReference type="ARBA" id="ARBA00001936"/>
    </source>
</evidence>
<comment type="subcellular location">
    <subcellularLocation>
        <location evidence="3">Membrane</location>
        <topology evidence="3">Single-pass type I membrane protein</topology>
    </subcellularLocation>
</comment>
<keyword evidence="5" id="KW-0812">Transmembrane</keyword>
<dbReference type="InterPro" id="IPR002816">
    <property type="entry name" value="TraB/PrgY/GumN_fam"/>
</dbReference>
<dbReference type="STRING" id="414048.SAMN04489864_108128"/>
<protein>
    <recommendedName>
        <fullName evidence="15">TraB family protein</fullName>
    </recommendedName>
</protein>
<dbReference type="GO" id="GO:0016020">
    <property type="term" value="C:membrane"/>
    <property type="evidence" value="ECO:0007669"/>
    <property type="project" value="UniProtKB-SubCell"/>
</dbReference>
<proteinExistence type="predicted"/>
<accession>A0A1I2YX63</accession>
<evidence type="ECO:0000256" key="11">
    <source>
        <dbReference type="ARBA" id="ARBA00023136"/>
    </source>
</evidence>
<keyword evidence="11" id="KW-0472">Membrane</keyword>
<dbReference type="Proteomes" id="UP000199666">
    <property type="component" value="Unassembled WGS sequence"/>
</dbReference>
<evidence type="ECO:0000256" key="2">
    <source>
        <dbReference type="ARBA" id="ARBA00001941"/>
    </source>
</evidence>
<evidence type="ECO:0000313" key="14">
    <source>
        <dbReference type="Proteomes" id="UP000199666"/>
    </source>
</evidence>
<evidence type="ECO:0000256" key="5">
    <source>
        <dbReference type="ARBA" id="ARBA00022692"/>
    </source>
</evidence>
<evidence type="ECO:0000256" key="9">
    <source>
        <dbReference type="ARBA" id="ARBA00022989"/>
    </source>
</evidence>
<keyword evidence="12" id="KW-0325">Glycoprotein</keyword>
<dbReference type="GO" id="GO:0030178">
    <property type="term" value="P:negative regulation of Wnt signaling pathway"/>
    <property type="evidence" value="ECO:0007669"/>
    <property type="project" value="InterPro"/>
</dbReference>
<keyword evidence="7" id="KW-0732">Signal</keyword>
<dbReference type="EMBL" id="FOPP01000008">
    <property type="protein sequence ID" value="SFH29859.1"/>
    <property type="molecule type" value="Genomic_DNA"/>
</dbReference>
<dbReference type="GO" id="GO:0004222">
    <property type="term" value="F:metalloendopeptidase activity"/>
    <property type="evidence" value="ECO:0007669"/>
    <property type="project" value="TreeGrafter"/>
</dbReference>
<dbReference type="AlphaFoldDB" id="A0A1I2YX63"/>
<keyword evidence="6" id="KW-0479">Metal-binding</keyword>
<evidence type="ECO:0008006" key="15">
    <source>
        <dbReference type="Google" id="ProtNLM"/>
    </source>
</evidence>
<dbReference type="GO" id="GO:0046872">
    <property type="term" value="F:metal ion binding"/>
    <property type="evidence" value="ECO:0007669"/>
    <property type="project" value="UniProtKB-KW"/>
</dbReference>
<evidence type="ECO:0000256" key="8">
    <source>
        <dbReference type="ARBA" id="ARBA00022801"/>
    </source>
</evidence>
<dbReference type="GO" id="GO:0006508">
    <property type="term" value="P:proteolysis"/>
    <property type="evidence" value="ECO:0007669"/>
    <property type="project" value="UniProtKB-KW"/>
</dbReference>
<dbReference type="CDD" id="cd14789">
    <property type="entry name" value="Tiki"/>
    <property type="match status" value="1"/>
</dbReference>
<keyword evidence="4" id="KW-0645">Protease</keyword>
<dbReference type="OrthoDB" id="9798714at2"/>
<comment type="cofactor">
    <cofactor evidence="2">
        <name>Co(2+)</name>
        <dbReference type="ChEBI" id="CHEBI:48828"/>
    </cofactor>
</comment>
<organism evidence="13 14">
    <name type="scientific">Pedobacter insulae</name>
    <dbReference type="NCBI Taxonomy" id="414048"/>
    <lineage>
        <taxon>Bacteria</taxon>
        <taxon>Pseudomonadati</taxon>
        <taxon>Bacteroidota</taxon>
        <taxon>Sphingobacteriia</taxon>
        <taxon>Sphingobacteriales</taxon>
        <taxon>Sphingobacteriaceae</taxon>
        <taxon>Pedobacter</taxon>
    </lineage>
</organism>
<evidence type="ECO:0000256" key="6">
    <source>
        <dbReference type="ARBA" id="ARBA00022723"/>
    </source>
</evidence>
<sequence>MRILVYLIISFLSIGANSKAQSKKAENSLLWEISGKGLRKSSYLFGTYHFAGKDFIDTMKVLQSKLAMADAIVGEIIIDKSMAGKLIPYMLMKNNFLDKLLTAEQYELVASHLKKISGYDLKMFNSMKPVAVQMTMLQFTAPKTISETNPALDQYIQDYGKANNKLIIGLETIEDQARVLFGNSLERQKELLLKGVKEEEKNKNESQILYNNYIAQNLEELAKLFAKMDSYNKDELDQLLKNRNIKWIAQMPGLMENQSLFIAVGAGHLLGNDGLIKRLRTLGYTVRPLATN</sequence>
<evidence type="ECO:0000256" key="3">
    <source>
        <dbReference type="ARBA" id="ARBA00004479"/>
    </source>
</evidence>
<keyword evidence="9" id="KW-1133">Transmembrane helix</keyword>
<comment type="cofactor">
    <cofactor evidence="1">
        <name>Mn(2+)</name>
        <dbReference type="ChEBI" id="CHEBI:29035"/>
    </cofactor>
</comment>
<dbReference type="RefSeq" id="WP_090995448.1">
    <property type="nucleotide sequence ID" value="NZ_FOPP01000008.1"/>
</dbReference>
<evidence type="ECO:0000256" key="4">
    <source>
        <dbReference type="ARBA" id="ARBA00022670"/>
    </source>
</evidence>
<keyword evidence="14" id="KW-1185">Reference proteome</keyword>
<evidence type="ECO:0000256" key="7">
    <source>
        <dbReference type="ARBA" id="ARBA00022729"/>
    </source>
</evidence>
<name>A0A1I2YX63_9SPHI</name>
<reference evidence="13 14" key="1">
    <citation type="submission" date="2016-10" db="EMBL/GenBank/DDBJ databases">
        <authorList>
            <person name="de Groot N.N."/>
        </authorList>
    </citation>
    <scope>NUCLEOTIDE SEQUENCE [LARGE SCALE GENOMIC DNA]</scope>
    <source>
        <strain evidence="13 14">DSM 18684</strain>
    </source>
</reference>
<evidence type="ECO:0000256" key="10">
    <source>
        <dbReference type="ARBA" id="ARBA00023049"/>
    </source>
</evidence>
<dbReference type="PANTHER" id="PTHR31120:SF6">
    <property type="entry name" value="METALLOPROTEASE TIKI HOMOLOG"/>
    <property type="match status" value="1"/>
</dbReference>
<dbReference type="PANTHER" id="PTHR31120">
    <property type="entry name" value="METALLOPROTEASE TIKI"/>
    <property type="match status" value="1"/>
</dbReference>
<keyword evidence="8" id="KW-0378">Hydrolase</keyword>
<keyword evidence="10" id="KW-0482">Metalloprotease</keyword>
<gene>
    <name evidence="13" type="ORF">SAMN04489864_108128</name>
</gene>
<dbReference type="InterPro" id="IPR040230">
    <property type="entry name" value="TIKI1/2-like"/>
</dbReference>
<dbReference type="Pfam" id="PF01963">
    <property type="entry name" value="TraB_PrgY_gumN"/>
    <property type="match status" value="1"/>
</dbReference>
<evidence type="ECO:0000256" key="12">
    <source>
        <dbReference type="ARBA" id="ARBA00023180"/>
    </source>
</evidence>